<evidence type="ECO:0008006" key="4">
    <source>
        <dbReference type="Google" id="ProtNLM"/>
    </source>
</evidence>
<proteinExistence type="predicted"/>
<dbReference type="Proteomes" id="UP001500367">
    <property type="component" value="Unassembled WGS sequence"/>
</dbReference>
<evidence type="ECO:0000313" key="2">
    <source>
        <dbReference type="EMBL" id="GAA4067548.1"/>
    </source>
</evidence>
<keyword evidence="1" id="KW-0472">Membrane</keyword>
<reference evidence="3" key="1">
    <citation type="journal article" date="2019" name="Int. J. Syst. Evol. Microbiol.">
        <title>The Global Catalogue of Microorganisms (GCM) 10K type strain sequencing project: providing services to taxonomists for standard genome sequencing and annotation.</title>
        <authorList>
            <consortium name="The Broad Institute Genomics Platform"/>
            <consortium name="The Broad Institute Genome Sequencing Center for Infectious Disease"/>
            <person name="Wu L."/>
            <person name="Ma J."/>
        </authorList>
    </citation>
    <scope>NUCLEOTIDE SEQUENCE [LARGE SCALE GENOMIC DNA]</scope>
    <source>
        <strain evidence="3">JCM 17069</strain>
    </source>
</reference>
<evidence type="ECO:0000256" key="1">
    <source>
        <dbReference type="SAM" id="Phobius"/>
    </source>
</evidence>
<name>A0ABP7VIJ7_9FLAO</name>
<gene>
    <name evidence="2" type="ORF">GCM10022389_10800</name>
</gene>
<protein>
    <recommendedName>
        <fullName evidence="4">DUF5673 domain-containing protein</fullName>
    </recommendedName>
</protein>
<feature type="transmembrane region" description="Helical" evidence="1">
    <location>
        <begin position="77"/>
        <end position="95"/>
    </location>
</feature>
<accession>A0ABP7VIJ7</accession>
<dbReference type="RefSeq" id="WP_344815727.1">
    <property type="nucleotide sequence ID" value="NZ_BAABCT010000002.1"/>
</dbReference>
<keyword evidence="3" id="KW-1185">Reference proteome</keyword>
<comment type="caution">
    <text evidence="2">The sequence shown here is derived from an EMBL/GenBank/DDBJ whole genome shotgun (WGS) entry which is preliminary data.</text>
</comment>
<keyword evidence="1" id="KW-1133">Transmembrane helix</keyword>
<organism evidence="2 3">
    <name type="scientific">Flavobacterium cheonanense</name>
    <dbReference type="NCBI Taxonomy" id="706183"/>
    <lineage>
        <taxon>Bacteria</taxon>
        <taxon>Pseudomonadati</taxon>
        <taxon>Bacteroidota</taxon>
        <taxon>Flavobacteriia</taxon>
        <taxon>Flavobacteriales</taxon>
        <taxon>Flavobacteriaceae</taxon>
        <taxon>Flavobacterium</taxon>
    </lineage>
</organism>
<sequence>MNENFDKTIDSFPKKGNFITSNLLNKPYFLLSSEFTNSTVNENEVVFKSNQSNKSLLLIIGLSCLIISLKFKDSLFFYPLLIFIALATAFNFFYLKNKKVKTIKISDFNIEIENVKYEWSEVYAFGVMVNPNRYLTYYTLIIFSNLKGKKEHNLFSFQSQQDDIIKKMNYFREKYLSKNLT</sequence>
<dbReference type="EMBL" id="BAABCT010000002">
    <property type="protein sequence ID" value="GAA4067548.1"/>
    <property type="molecule type" value="Genomic_DNA"/>
</dbReference>
<keyword evidence="1" id="KW-0812">Transmembrane</keyword>
<evidence type="ECO:0000313" key="3">
    <source>
        <dbReference type="Proteomes" id="UP001500367"/>
    </source>
</evidence>